<gene>
    <name evidence="1" type="ORF">DEO72_LG8g2582</name>
</gene>
<accession>A0A4D6MSV1</accession>
<name>A0A4D6MSV1_VIGUN</name>
<keyword evidence="2" id="KW-1185">Reference proteome</keyword>
<reference evidence="1 2" key="1">
    <citation type="submission" date="2019-04" db="EMBL/GenBank/DDBJ databases">
        <title>An improved genome assembly and genetic linkage map for asparagus bean, Vigna unguiculata ssp. sesquipedialis.</title>
        <authorList>
            <person name="Xia Q."/>
            <person name="Zhang R."/>
            <person name="Dong Y."/>
        </authorList>
    </citation>
    <scope>NUCLEOTIDE SEQUENCE [LARGE SCALE GENOMIC DNA]</scope>
    <source>
        <tissue evidence="1">Leaf</tissue>
    </source>
</reference>
<organism evidence="1 2">
    <name type="scientific">Vigna unguiculata</name>
    <name type="common">Cowpea</name>
    <dbReference type="NCBI Taxonomy" id="3917"/>
    <lineage>
        <taxon>Eukaryota</taxon>
        <taxon>Viridiplantae</taxon>
        <taxon>Streptophyta</taxon>
        <taxon>Embryophyta</taxon>
        <taxon>Tracheophyta</taxon>
        <taxon>Spermatophyta</taxon>
        <taxon>Magnoliopsida</taxon>
        <taxon>eudicotyledons</taxon>
        <taxon>Gunneridae</taxon>
        <taxon>Pentapetalae</taxon>
        <taxon>rosids</taxon>
        <taxon>fabids</taxon>
        <taxon>Fabales</taxon>
        <taxon>Fabaceae</taxon>
        <taxon>Papilionoideae</taxon>
        <taxon>50 kb inversion clade</taxon>
        <taxon>NPAAA clade</taxon>
        <taxon>indigoferoid/millettioid clade</taxon>
        <taxon>Phaseoleae</taxon>
        <taxon>Vigna</taxon>
    </lineage>
</organism>
<dbReference type="Proteomes" id="UP000501690">
    <property type="component" value="Linkage Group LG8"/>
</dbReference>
<dbReference type="EMBL" id="CP039352">
    <property type="protein sequence ID" value="QCE04546.1"/>
    <property type="molecule type" value="Genomic_DNA"/>
</dbReference>
<evidence type="ECO:0000313" key="2">
    <source>
        <dbReference type="Proteomes" id="UP000501690"/>
    </source>
</evidence>
<sequence>MLMVTASVPDWLRFWAMEKWLATKPCSTLSSESLEMFNVLLVPNQCGEGRHDLRVGGLQFECDVATKFYGTTRSGNYDVRRVGNCVVISCDEEGGNGEEWETTRCEEWKTARCEEYGNETVRGWG</sequence>
<dbReference type="AlphaFoldDB" id="A0A4D6MSV1"/>
<protein>
    <submittedName>
        <fullName evidence="1">Uncharacterized protein</fullName>
    </submittedName>
</protein>
<evidence type="ECO:0000313" key="1">
    <source>
        <dbReference type="EMBL" id="QCE04546.1"/>
    </source>
</evidence>
<proteinExistence type="predicted"/>